<dbReference type="GO" id="GO:0005744">
    <property type="term" value="C:TIM23 mitochondrial import inner membrane translocase complex"/>
    <property type="evidence" value="ECO:0007669"/>
    <property type="project" value="TreeGrafter"/>
</dbReference>
<dbReference type="GO" id="GO:0030150">
    <property type="term" value="P:protein import into mitochondrial matrix"/>
    <property type="evidence" value="ECO:0007669"/>
    <property type="project" value="TreeGrafter"/>
</dbReference>
<keyword evidence="8" id="KW-0811">Translocation</keyword>
<name>A0A830DCI6_9LAMI</name>
<keyword evidence="4" id="KW-0812">Transmembrane</keyword>
<dbReference type="PANTHER" id="PTHR10485:SF0">
    <property type="entry name" value="AT05822P-RELATED"/>
    <property type="match status" value="1"/>
</dbReference>
<proteinExistence type="inferred from homology"/>
<comment type="subcellular location">
    <subcellularLocation>
        <location evidence="1">Mitochondrion inner membrane</location>
        <topology evidence="1">Multi-pass membrane protein</topology>
    </subcellularLocation>
</comment>
<gene>
    <name evidence="11" type="ORF">PHJA_002550100</name>
</gene>
<organism evidence="11 12">
    <name type="scientific">Phtheirospermum japonicum</name>
    <dbReference type="NCBI Taxonomy" id="374723"/>
    <lineage>
        <taxon>Eukaryota</taxon>
        <taxon>Viridiplantae</taxon>
        <taxon>Streptophyta</taxon>
        <taxon>Embryophyta</taxon>
        <taxon>Tracheophyta</taxon>
        <taxon>Spermatophyta</taxon>
        <taxon>Magnoliopsida</taxon>
        <taxon>eudicotyledons</taxon>
        <taxon>Gunneridae</taxon>
        <taxon>Pentapetalae</taxon>
        <taxon>asterids</taxon>
        <taxon>lamiids</taxon>
        <taxon>Lamiales</taxon>
        <taxon>Orobanchaceae</taxon>
        <taxon>Orobanchaceae incertae sedis</taxon>
        <taxon>Phtheirospermum</taxon>
    </lineage>
</organism>
<evidence type="ECO:0000256" key="6">
    <source>
        <dbReference type="ARBA" id="ARBA00022927"/>
    </source>
</evidence>
<comment type="similarity">
    <text evidence="2">Belongs to the Tim17/Tim22/Tim23 family.</text>
</comment>
<reference evidence="11" key="1">
    <citation type="submission" date="2020-07" db="EMBL/GenBank/DDBJ databases">
        <title>Ethylene signaling mediates host invasion by parasitic plants.</title>
        <authorList>
            <person name="Yoshida S."/>
        </authorList>
    </citation>
    <scope>NUCLEOTIDE SEQUENCE</scope>
    <source>
        <strain evidence="11">Okayama</strain>
    </source>
</reference>
<evidence type="ECO:0000256" key="3">
    <source>
        <dbReference type="ARBA" id="ARBA00022448"/>
    </source>
</evidence>
<keyword evidence="3" id="KW-0813">Transport</keyword>
<comment type="caution">
    <text evidence="11">The sequence shown here is derived from an EMBL/GenBank/DDBJ whole genome shotgun (WGS) entry which is preliminary data.</text>
</comment>
<evidence type="ECO:0000313" key="11">
    <source>
        <dbReference type="EMBL" id="GFQ04062.1"/>
    </source>
</evidence>
<protein>
    <submittedName>
        <fullName evidence="11">Mitochondrial import inner membrane translocase subunit tim17-2</fullName>
    </submittedName>
</protein>
<keyword evidence="10" id="KW-0472">Membrane</keyword>
<evidence type="ECO:0000256" key="10">
    <source>
        <dbReference type="ARBA" id="ARBA00023136"/>
    </source>
</evidence>
<dbReference type="EMBL" id="BMAC01000903">
    <property type="protein sequence ID" value="GFQ04062.1"/>
    <property type="molecule type" value="Genomic_DNA"/>
</dbReference>
<dbReference type="OrthoDB" id="2261329at2759"/>
<dbReference type="GO" id="GO:0008320">
    <property type="term" value="F:protein transmembrane transporter activity"/>
    <property type="evidence" value="ECO:0007669"/>
    <property type="project" value="TreeGrafter"/>
</dbReference>
<keyword evidence="7" id="KW-1133">Transmembrane helix</keyword>
<evidence type="ECO:0000256" key="4">
    <source>
        <dbReference type="ARBA" id="ARBA00022692"/>
    </source>
</evidence>
<dbReference type="PANTHER" id="PTHR10485">
    <property type="entry name" value="MITOCHONDRIAL IMPORT INNER MEMBRANE TRANSLOCASE SUBUNIT TIM-17"/>
    <property type="match status" value="1"/>
</dbReference>
<evidence type="ECO:0000256" key="7">
    <source>
        <dbReference type="ARBA" id="ARBA00022989"/>
    </source>
</evidence>
<keyword evidence="5" id="KW-0999">Mitochondrion inner membrane</keyword>
<evidence type="ECO:0000256" key="1">
    <source>
        <dbReference type="ARBA" id="ARBA00004448"/>
    </source>
</evidence>
<keyword evidence="12" id="KW-1185">Reference proteome</keyword>
<sequence length="111" mass="11568">MRQGMAAASRSALFGGVLLALIEGAGIMLNKVMKPPPEAPIFVEDLPGGAQGIPQKASSSSASTTASWFGGLFGKEKEKKSGGGGVKTEILESFDSPIPTDFRVQVRVDFI</sequence>
<evidence type="ECO:0000313" key="12">
    <source>
        <dbReference type="Proteomes" id="UP000653305"/>
    </source>
</evidence>
<accession>A0A830DCI6</accession>
<evidence type="ECO:0000256" key="8">
    <source>
        <dbReference type="ARBA" id="ARBA00023010"/>
    </source>
</evidence>
<dbReference type="Proteomes" id="UP000653305">
    <property type="component" value="Unassembled WGS sequence"/>
</dbReference>
<keyword evidence="6" id="KW-0653">Protein transport</keyword>
<dbReference type="AlphaFoldDB" id="A0A830DCI6"/>
<keyword evidence="9" id="KW-0496">Mitochondrion</keyword>
<evidence type="ECO:0000256" key="9">
    <source>
        <dbReference type="ARBA" id="ARBA00023128"/>
    </source>
</evidence>
<evidence type="ECO:0000256" key="5">
    <source>
        <dbReference type="ARBA" id="ARBA00022792"/>
    </source>
</evidence>
<evidence type="ECO:0000256" key="2">
    <source>
        <dbReference type="ARBA" id="ARBA00008444"/>
    </source>
</evidence>